<feature type="transmembrane region" description="Helical" evidence="1">
    <location>
        <begin position="36"/>
        <end position="54"/>
    </location>
</feature>
<reference evidence="2 3" key="1">
    <citation type="journal article" date="2015" name="Nature">
        <title>rRNA introns, odd ribosomes, and small enigmatic genomes across a large radiation of phyla.</title>
        <authorList>
            <person name="Brown C.T."/>
            <person name="Hug L.A."/>
            <person name="Thomas B.C."/>
            <person name="Sharon I."/>
            <person name="Castelle C.J."/>
            <person name="Singh A."/>
            <person name="Wilkins M.J."/>
            <person name="Williams K.H."/>
            <person name="Banfield J.F."/>
        </authorList>
    </citation>
    <scope>NUCLEOTIDE SEQUENCE [LARGE SCALE GENOMIC DNA]</scope>
</reference>
<keyword evidence="1" id="KW-1133">Transmembrane helix</keyword>
<evidence type="ECO:0000313" key="3">
    <source>
        <dbReference type="Proteomes" id="UP000034739"/>
    </source>
</evidence>
<protein>
    <submittedName>
        <fullName evidence="2">Uncharacterized protein</fullName>
    </submittedName>
</protein>
<keyword evidence="1" id="KW-0812">Transmembrane</keyword>
<name>A0A0G1U2Q3_9BACT</name>
<organism evidence="2 3">
    <name type="scientific">Candidatus Gottesmanbacteria bacterium GW2011_GWA2_47_9</name>
    <dbReference type="NCBI Taxonomy" id="1618445"/>
    <lineage>
        <taxon>Bacteria</taxon>
        <taxon>Candidatus Gottesmaniibacteriota</taxon>
    </lineage>
</organism>
<dbReference type="AlphaFoldDB" id="A0A0G1U2Q3"/>
<comment type="caution">
    <text evidence="2">The sequence shown here is derived from an EMBL/GenBank/DDBJ whole genome shotgun (WGS) entry which is preliminary data.</text>
</comment>
<accession>A0A0G1U2Q3</accession>
<dbReference type="EMBL" id="LCOY01000008">
    <property type="protein sequence ID" value="KKU88377.1"/>
    <property type="molecule type" value="Genomic_DNA"/>
</dbReference>
<evidence type="ECO:0000256" key="1">
    <source>
        <dbReference type="SAM" id="Phobius"/>
    </source>
</evidence>
<keyword evidence="1" id="KW-0472">Membrane</keyword>
<dbReference type="Proteomes" id="UP000034739">
    <property type="component" value="Unassembled WGS sequence"/>
</dbReference>
<gene>
    <name evidence="2" type="ORF">UY16_C0008G0024</name>
</gene>
<proteinExistence type="predicted"/>
<feature type="transmembrane region" description="Helical" evidence="1">
    <location>
        <begin position="66"/>
        <end position="87"/>
    </location>
</feature>
<evidence type="ECO:0000313" key="2">
    <source>
        <dbReference type="EMBL" id="KKU88377.1"/>
    </source>
</evidence>
<sequence length="107" mass="11503">MCSACHVAVRPTDYFCFNCGKNLHAAPPGTAPADQVKLYLGSVFLAPMGIFWGLRYLRQESQKSKIVGIAAMVLSVVTILIVVQYAVALANSINSQVGQQLQGIEGF</sequence>